<proteinExistence type="predicted"/>
<accession>A0A6J7RT77</accession>
<protein>
    <submittedName>
        <fullName evidence="1">Unannotated protein</fullName>
    </submittedName>
</protein>
<reference evidence="1" key="1">
    <citation type="submission" date="2020-05" db="EMBL/GenBank/DDBJ databases">
        <authorList>
            <person name="Chiriac C."/>
            <person name="Salcher M."/>
            <person name="Ghai R."/>
            <person name="Kavagutti S V."/>
        </authorList>
    </citation>
    <scope>NUCLEOTIDE SEQUENCE</scope>
</reference>
<dbReference type="AlphaFoldDB" id="A0A6J7RT77"/>
<dbReference type="EMBL" id="CAFBPS010000083">
    <property type="protein sequence ID" value="CAB5032071.1"/>
    <property type="molecule type" value="Genomic_DNA"/>
</dbReference>
<evidence type="ECO:0000313" key="1">
    <source>
        <dbReference type="EMBL" id="CAB5032071.1"/>
    </source>
</evidence>
<sequence length="78" mass="9009">MQDHTIKCSSSEFESVLTKGSDTKWNILIERRVKSENRVLADGTIVPENHFAFEQSLHDVREIFHLRSSNFGHPIRGE</sequence>
<organism evidence="1">
    <name type="scientific">freshwater metagenome</name>
    <dbReference type="NCBI Taxonomy" id="449393"/>
    <lineage>
        <taxon>unclassified sequences</taxon>
        <taxon>metagenomes</taxon>
        <taxon>ecological metagenomes</taxon>
    </lineage>
</organism>
<name>A0A6J7RT77_9ZZZZ</name>
<gene>
    <name evidence="1" type="ORF">UFOPK4134_01095</name>
</gene>